<comment type="caution">
    <text evidence="1">The sequence shown here is derived from an EMBL/GenBank/DDBJ whole genome shotgun (WGS) entry which is preliminary data.</text>
</comment>
<keyword evidence="2" id="KW-1185">Reference proteome</keyword>
<dbReference type="AlphaFoldDB" id="A0A8T2GE25"/>
<dbReference type="EMBL" id="JAEFBK010000001">
    <property type="protein sequence ID" value="KAG7646308.1"/>
    <property type="molecule type" value="Genomic_DNA"/>
</dbReference>
<dbReference type="Proteomes" id="UP000694240">
    <property type="component" value="Chromosome 1"/>
</dbReference>
<sequence>MLQTLGVYIIYVHESFHAVSLFKVGDCNLKYVRSIIC</sequence>
<protein>
    <submittedName>
        <fullName evidence="1">Uncharacterized protein</fullName>
    </submittedName>
</protein>
<accession>A0A8T2GE25</accession>
<proteinExistence type="predicted"/>
<gene>
    <name evidence="1" type="ORF">ISN45_At01g014650</name>
</gene>
<name>A0A8T2GE25_9BRAS</name>
<reference evidence="1 2" key="1">
    <citation type="submission" date="2020-12" db="EMBL/GenBank/DDBJ databases">
        <title>Concerted genomic and epigenomic changes stabilize Arabidopsis allopolyploids.</title>
        <authorList>
            <person name="Chen Z."/>
        </authorList>
    </citation>
    <scope>NUCLEOTIDE SEQUENCE [LARGE SCALE GENOMIC DNA]</scope>
    <source>
        <strain evidence="1">Allo738</strain>
        <tissue evidence="1">Leaf</tissue>
    </source>
</reference>
<evidence type="ECO:0000313" key="2">
    <source>
        <dbReference type="Proteomes" id="UP000694240"/>
    </source>
</evidence>
<evidence type="ECO:0000313" key="1">
    <source>
        <dbReference type="EMBL" id="KAG7646308.1"/>
    </source>
</evidence>
<organism evidence="1 2">
    <name type="scientific">Arabidopsis thaliana x Arabidopsis arenosa</name>
    <dbReference type="NCBI Taxonomy" id="1240361"/>
    <lineage>
        <taxon>Eukaryota</taxon>
        <taxon>Viridiplantae</taxon>
        <taxon>Streptophyta</taxon>
        <taxon>Embryophyta</taxon>
        <taxon>Tracheophyta</taxon>
        <taxon>Spermatophyta</taxon>
        <taxon>Magnoliopsida</taxon>
        <taxon>eudicotyledons</taxon>
        <taxon>Gunneridae</taxon>
        <taxon>Pentapetalae</taxon>
        <taxon>rosids</taxon>
        <taxon>malvids</taxon>
        <taxon>Brassicales</taxon>
        <taxon>Brassicaceae</taxon>
        <taxon>Camelineae</taxon>
        <taxon>Arabidopsis</taxon>
    </lineage>
</organism>